<keyword evidence="2" id="KW-1185">Reference proteome</keyword>
<dbReference type="GeneTree" id="ENSGT00910000148619"/>
<accession>A0A8C9KEV6</accession>
<dbReference type="Proteomes" id="UP000675900">
    <property type="component" value="Unassembled WGS sequence"/>
</dbReference>
<reference evidence="1" key="2">
    <citation type="submission" date="2025-09" db="UniProtKB">
        <authorList>
            <consortium name="Ensembl"/>
        </authorList>
    </citation>
    <scope>IDENTIFICATION</scope>
</reference>
<organism evidence="1 2">
    <name type="scientific">Panthera tigris altaica</name>
    <name type="common">Siberian tiger</name>
    <dbReference type="NCBI Taxonomy" id="74533"/>
    <lineage>
        <taxon>Eukaryota</taxon>
        <taxon>Metazoa</taxon>
        <taxon>Chordata</taxon>
        <taxon>Craniata</taxon>
        <taxon>Vertebrata</taxon>
        <taxon>Euteleostomi</taxon>
        <taxon>Mammalia</taxon>
        <taxon>Eutheria</taxon>
        <taxon>Laurasiatheria</taxon>
        <taxon>Carnivora</taxon>
        <taxon>Feliformia</taxon>
        <taxon>Felidae</taxon>
        <taxon>Pantherinae</taxon>
        <taxon>Panthera</taxon>
    </lineage>
</organism>
<name>A0A8C9KEV6_PANTA</name>
<evidence type="ECO:0000313" key="2">
    <source>
        <dbReference type="Proteomes" id="UP000675900"/>
    </source>
</evidence>
<evidence type="ECO:0000313" key="1">
    <source>
        <dbReference type="Ensembl" id="ENSPTIP00000017968.1"/>
    </source>
</evidence>
<proteinExistence type="predicted"/>
<reference evidence="1" key="1">
    <citation type="submission" date="2025-08" db="UniProtKB">
        <authorList>
            <consortium name="Ensembl"/>
        </authorList>
    </citation>
    <scope>IDENTIFICATION</scope>
</reference>
<dbReference type="AlphaFoldDB" id="A0A8C9KEV6"/>
<dbReference type="Ensembl" id="ENSPTIT00000022210.1">
    <property type="protein sequence ID" value="ENSPTIP00000017968.1"/>
    <property type="gene ID" value="ENSPTIG00000016237.1"/>
</dbReference>
<sequence>MCGATPAPTMPSGAGSYWLPASVALHLHRASTSTCSSLCLITGGMASRLCVNTASCRPWAGPNSRVLGQPQPRRRPTWRWMWAASTGADRWLAWLDSGHEEWGPVGRAGRAAQGFPETEVLLHCGCRRARGRQGRPQSGVWEQLGLRLGHSHQTGAPGTCAQSG</sequence>
<protein>
    <submittedName>
        <fullName evidence="1">Uncharacterized protein</fullName>
    </submittedName>
</protein>